<gene>
    <name evidence="2" type="ORF">PLOB_00047812</name>
</gene>
<dbReference type="EMBL" id="CALNXK010000009">
    <property type="protein sequence ID" value="CAH3041611.1"/>
    <property type="molecule type" value="Genomic_DNA"/>
</dbReference>
<dbReference type="PANTHER" id="PTHR37984:SF5">
    <property type="entry name" value="PROTEIN NYNRIN-LIKE"/>
    <property type="match status" value="1"/>
</dbReference>
<evidence type="ECO:0000256" key="1">
    <source>
        <dbReference type="SAM" id="MobiDB-lite"/>
    </source>
</evidence>
<dbReference type="InterPro" id="IPR050951">
    <property type="entry name" value="Retrovirus_Pol_polyprotein"/>
</dbReference>
<dbReference type="Proteomes" id="UP001159405">
    <property type="component" value="Unassembled WGS sequence"/>
</dbReference>
<comment type="caution">
    <text evidence="2">The sequence shown here is derived from an EMBL/GenBank/DDBJ whole genome shotgun (WGS) entry which is preliminary data.</text>
</comment>
<dbReference type="PANTHER" id="PTHR37984">
    <property type="entry name" value="PROTEIN CBG26694"/>
    <property type="match status" value="1"/>
</dbReference>
<keyword evidence="3" id="KW-1185">Reference proteome</keyword>
<organism evidence="2 3">
    <name type="scientific">Porites lobata</name>
    <dbReference type="NCBI Taxonomy" id="104759"/>
    <lineage>
        <taxon>Eukaryota</taxon>
        <taxon>Metazoa</taxon>
        <taxon>Cnidaria</taxon>
        <taxon>Anthozoa</taxon>
        <taxon>Hexacorallia</taxon>
        <taxon>Scleractinia</taxon>
        <taxon>Fungiina</taxon>
        <taxon>Poritidae</taxon>
        <taxon>Porites</taxon>
    </lineage>
</organism>
<feature type="compositionally biased region" description="Acidic residues" evidence="1">
    <location>
        <begin position="283"/>
        <end position="293"/>
    </location>
</feature>
<feature type="region of interest" description="Disordered" evidence="1">
    <location>
        <begin position="250"/>
        <end position="299"/>
    </location>
</feature>
<feature type="compositionally biased region" description="Basic and acidic residues" evidence="1">
    <location>
        <begin position="250"/>
        <end position="270"/>
    </location>
</feature>
<evidence type="ECO:0000313" key="3">
    <source>
        <dbReference type="Proteomes" id="UP001159405"/>
    </source>
</evidence>
<protein>
    <submittedName>
        <fullName evidence="2">Uncharacterized protein</fullName>
    </submittedName>
</protein>
<evidence type="ECO:0000313" key="2">
    <source>
        <dbReference type="EMBL" id="CAH3041611.1"/>
    </source>
</evidence>
<accession>A0ABN8N2L6</accession>
<sequence>MLVLGLKDPFSKERLMEREQSLEKTLQAIGIAETSKQHMKSINEEGSKVEKVDVVDGKGQKPQWGMPCRSCGIRHARDSCPAAGRRCHKCQKMNHFSRMCLEDVTSDHQLARFAEATKEDAILSDLQQVILSGWPDSKGQVPPNAQEFWNYRDELTVAQGRIVKGQKIVVPSSLRGEMLEKLREGHLGINKTIARAWELKERQRKQKLQHDRKAKELPPLRDGEVVRVREGDKWKPARVTQVLPSPRSYKVERERGDYRRNRQHLLRTEEYQMPELTPTLEISNDEDLTDTEVEPSSSC</sequence>
<name>A0ABN8N2L6_9CNID</name>
<proteinExistence type="predicted"/>
<reference evidence="2 3" key="1">
    <citation type="submission" date="2022-05" db="EMBL/GenBank/DDBJ databases">
        <authorList>
            <consortium name="Genoscope - CEA"/>
            <person name="William W."/>
        </authorList>
    </citation>
    <scope>NUCLEOTIDE SEQUENCE [LARGE SCALE GENOMIC DNA]</scope>
</reference>
<dbReference type="Gene3D" id="4.10.60.10">
    <property type="entry name" value="Zinc finger, CCHC-type"/>
    <property type="match status" value="1"/>
</dbReference>